<keyword evidence="2" id="KW-1185">Reference proteome</keyword>
<protein>
    <submittedName>
        <fullName evidence="1">Uncharacterized protein</fullName>
    </submittedName>
</protein>
<accession>A0A6I8LH90</accession>
<evidence type="ECO:0000313" key="2">
    <source>
        <dbReference type="Proteomes" id="UP000399805"/>
    </source>
</evidence>
<dbReference type="Proteomes" id="UP000399805">
    <property type="component" value="Unassembled WGS sequence"/>
</dbReference>
<name>A0A6I8LH90_9PSEU</name>
<gene>
    <name evidence="1" type="ORF">AA23TX_00027</name>
</gene>
<sequence>MTRRLEQSIAARWRTRTAGDGGRARNWQTRLGYYEALDAALERNGSPDIDVNDIVRAHRNGKLSTAYAIVTNGGLARFYRTEQIPPDRRRIADFVPESPIHQLLAETKVWSFWPGREAWLRELDERFPTAPFRTAAQRLAQVLAGWRERHPLLAATQGGLPPLCAIEDLVILGRGALSAARAVELLLGAGPAGELEFPQELGCGQVPVLNHSAIDDIATRLDTAIGLLGAGDGTRFAMGLLTSARRDLAALRRGGTRSHPG</sequence>
<evidence type="ECO:0000313" key="1">
    <source>
        <dbReference type="EMBL" id="VVJ15000.1"/>
    </source>
</evidence>
<reference evidence="1 2" key="1">
    <citation type="submission" date="2019-09" db="EMBL/GenBank/DDBJ databases">
        <authorList>
            <person name="Leyn A S."/>
        </authorList>
    </citation>
    <scope>NUCLEOTIDE SEQUENCE [LARGE SCALE GENOMIC DNA]</scope>
    <source>
        <strain evidence="1">AA231_1</strain>
    </source>
</reference>
<dbReference type="RefSeq" id="WP_155540573.1">
    <property type="nucleotide sequence ID" value="NZ_CABVGP010000001.1"/>
</dbReference>
<dbReference type="AlphaFoldDB" id="A0A6I8LH90"/>
<organism evidence="1 2">
    <name type="scientific">Amycolatopsis camponoti</name>
    <dbReference type="NCBI Taxonomy" id="2606593"/>
    <lineage>
        <taxon>Bacteria</taxon>
        <taxon>Bacillati</taxon>
        <taxon>Actinomycetota</taxon>
        <taxon>Actinomycetes</taxon>
        <taxon>Pseudonocardiales</taxon>
        <taxon>Pseudonocardiaceae</taxon>
        <taxon>Amycolatopsis</taxon>
    </lineage>
</organism>
<dbReference type="EMBL" id="CABVGP010000001">
    <property type="protein sequence ID" value="VVJ15000.1"/>
    <property type="molecule type" value="Genomic_DNA"/>
</dbReference>
<proteinExistence type="predicted"/>